<reference evidence="10 11" key="1">
    <citation type="submission" date="2018-05" db="EMBL/GenBank/DDBJ databases">
        <title>Brachybacterium sp. M1HQ-2T, whole genome shotgun sequence.</title>
        <authorList>
            <person name="Tuo L."/>
        </authorList>
    </citation>
    <scope>NUCLEOTIDE SEQUENCE [LARGE SCALE GENOMIC DNA]</scope>
    <source>
        <strain evidence="10 11">M1HQ-2</strain>
    </source>
</reference>
<feature type="transmembrane region" description="Helical" evidence="7">
    <location>
        <begin position="90"/>
        <end position="117"/>
    </location>
</feature>
<comment type="subcellular location">
    <subcellularLocation>
        <location evidence="1 7">Cell membrane</location>
        <topology evidence="1 7">Multi-pass membrane protein</topology>
    </subcellularLocation>
</comment>
<keyword evidence="3" id="KW-1003">Cell membrane</keyword>
<keyword evidence="2 7" id="KW-0813">Transport</keyword>
<evidence type="ECO:0000256" key="3">
    <source>
        <dbReference type="ARBA" id="ARBA00022475"/>
    </source>
</evidence>
<feature type="domain" description="ABC transmembrane type-1" evidence="9">
    <location>
        <begin position="95"/>
        <end position="308"/>
    </location>
</feature>
<keyword evidence="4 7" id="KW-0812">Transmembrane</keyword>
<gene>
    <name evidence="10" type="ORF">DEO23_04615</name>
</gene>
<keyword evidence="5 7" id="KW-1133">Transmembrane helix</keyword>
<protein>
    <submittedName>
        <fullName evidence="10">Sugar ABC transporter permease</fullName>
    </submittedName>
</protein>
<evidence type="ECO:0000256" key="6">
    <source>
        <dbReference type="ARBA" id="ARBA00023136"/>
    </source>
</evidence>
<evidence type="ECO:0000259" key="9">
    <source>
        <dbReference type="PROSITE" id="PS50928"/>
    </source>
</evidence>
<dbReference type="GO" id="GO:0055085">
    <property type="term" value="P:transmembrane transport"/>
    <property type="evidence" value="ECO:0007669"/>
    <property type="project" value="InterPro"/>
</dbReference>
<keyword evidence="6 7" id="KW-0472">Membrane</keyword>
<evidence type="ECO:0000256" key="1">
    <source>
        <dbReference type="ARBA" id="ARBA00004651"/>
    </source>
</evidence>
<evidence type="ECO:0000256" key="8">
    <source>
        <dbReference type="SAM" id="MobiDB-lite"/>
    </source>
</evidence>
<dbReference type="SUPFAM" id="SSF161098">
    <property type="entry name" value="MetI-like"/>
    <property type="match status" value="1"/>
</dbReference>
<feature type="transmembrane region" description="Helical" evidence="7">
    <location>
        <begin position="37"/>
        <end position="70"/>
    </location>
</feature>
<feature type="region of interest" description="Disordered" evidence="8">
    <location>
        <begin position="1"/>
        <end position="28"/>
    </location>
</feature>
<keyword evidence="11" id="KW-1185">Reference proteome</keyword>
<dbReference type="OrthoDB" id="9805974at2"/>
<dbReference type="EMBL" id="QFKX01000002">
    <property type="protein sequence ID" value="PWH06273.1"/>
    <property type="molecule type" value="Genomic_DNA"/>
</dbReference>
<evidence type="ECO:0000256" key="2">
    <source>
        <dbReference type="ARBA" id="ARBA00022448"/>
    </source>
</evidence>
<comment type="caution">
    <text evidence="10">The sequence shown here is derived from an EMBL/GenBank/DDBJ whole genome shotgun (WGS) entry which is preliminary data.</text>
</comment>
<name>A0A2U2RK85_9MICO</name>
<dbReference type="InterPro" id="IPR000515">
    <property type="entry name" value="MetI-like"/>
</dbReference>
<dbReference type="GO" id="GO:0005886">
    <property type="term" value="C:plasma membrane"/>
    <property type="evidence" value="ECO:0007669"/>
    <property type="project" value="UniProtKB-SubCell"/>
</dbReference>
<dbReference type="RefSeq" id="WP_109274866.1">
    <property type="nucleotide sequence ID" value="NZ_QFKX01000002.1"/>
</dbReference>
<proteinExistence type="inferred from homology"/>
<evidence type="ECO:0000313" key="10">
    <source>
        <dbReference type="EMBL" id="PWH06273.1"/>
    </source>
</evidence>
<dbReference type="Pfam" id="PF00528">
    <property type="entry name" value="BPD_transp_1"/>
    <property type="match status" value="1"/>
</dbReference>
<dbReference type="AlphaFoldDB" id="A0A2U2RK85"/>
<comment type="similarity">
    <text evidence="7">Belongs to the binding-protein-dependent transport system permease family.</text>
</comment>
<organism evidence="10 11">
    <name type="scientific">Brachybacterium endophyticum</name>
    <dbReference type="NCBI Taxonomy" id="2182385"/>
    <lineage>
        <taxon>Bacteria</taxon>
        <taxon>Bacillati</taxon>
        <taxon>Actinomycetota</taxon>
        <taxon>Actinomycetes</taxon>
        <taxon>Micrococcales</taxon>
        <taxon>Dermabacteraceae</taxon>
        <taxon>Brachybacterium</taxon>
    </lineage>
</organism>
<feature type="compositionally biased region" description="Low complexity" evidence="8">
    <location>
        <begin position="1"/>
        <end position="16"/>
    </location>
</feature>
<dbReference type="PANTHER" id="PTHR30193:SF41">
    <property type="entry name" value="DIACETYLCHITOBIOSE UPTAKE SYSTEM PERMEASE PROTEIN NGCF"/>
    <property type="match status" value="1"/>
</dbReference>
<evidence type="ECO:0000256" key="5">
    <source>
        <dbReference type="ARBA" id="ARBA00022989"/>
    </source>
</evidence>
<evidence type="ECO:0000256" key="4">
    <source>
        <dbReference type="ARBA" id="ARBA00022692"/>
    </source>
</evidence>
<sequence>MTTTAPTTSAGTAAHAARPDALPGRRRRSVRTAERRWGLLLAAPATLHTLIWIGAPILVAIVLSFTAYDIIHAPEFAGLENYATIFTDGLFWLSVLHNVIIAAVGIPVSMFLALVFATMLDRALPGRGAFRVMVFLPHITATVAVAMIWLWIYSPSQSGLMNVVLGLVGIGPLPFLTDPDLALGSVILVTIWQGIGLKMLIYLAAMQGVDDQLYEAADLDGANAVQKFFRITVPMLKPATFFILVTSLISNFQTFDLIYILTEGGPANSTSVVTYRIYQTAFQEFRVGLANAQSVILLLILVVLAFLSRRIVGGSDDD</sequence>
<accession>A0A2U2RK85</accession>
<dbReference type="PANTHER" id="PTHR30193">
    <property type="entry name" value="ABC TRANSPORTER PERMEASE PROTEIN"/>
    <property type="match status" value="1"/>
</dbReference>
<feature type="transmembrane region" description="Helical" evidence="7">
    <location>
        <begin position="288"/>
        <end position="307"/>
    </location>
</feature>
<dbReference type="CDD" id="cd06261">
    <property type="entry name" value="TM_PBP2"/>
    <property type="match status" value="1"/>
</dbReference>
<dbReference type="InterPro" id="IPR035906">
    <property type="entry name" value="MetI-like_sf"/>
</dbReference>
<feature type="transmembrane region" description="Helical" evidence="7">
    <location>
        <begin position="129"/>
        <end position="152"/>
    </location>
</feature>
<dbReference type="Gene3D" id="1.10.3720.10">
    <property type="entry name" value="MetI-like"/>
    <property type="match status" value="1"/>
</dbReference>
<dbReference type="PROSITE" id="PS50928">
    <property type="entry name" value="ABC_TM1"/>
    <property type="match status" value="1"/>
</dbReference>
<dbReference type="Proteomes" id="UP000245590">
    <property type="component" value="Unassembled WGS sequence"/>
</dbReference>
<feature type="transmembrane region" description="Helical" evidence="7">
    <location>
        <begin position="181"/>
        <end position="205"/>
    </location>
</feature>
<dbReference type="InterPro" id="IPR051393">
    <property type="entry name" value="ABC_transporter_permease"/>
</dbReference>
<evidence type="ECO:0000313" key="11">
    <source>
        <dbReference type="Proteomes" id="UP000245590"/>
    </source>
</evidence>
<evidence type="ECO:0000256" key="7">
    <source>
        <dbReference type="RuleBase" id="RU363032"/>
    </source>
</evidence>